<evidence type="ECO:0000256" key="1">
    <source>
        <dbReference type="SAM" id="MobiDB-lite"/>
    </source>
</evidence>
<dbReference type="NCBIfam" id="TIGR03100">
    <property type="entry name" value="hydr1_PEP"/>
    <property type="match status" value="1"/>
</dbReference>
<dbReference type="AlphaFoldDB" id="A0A935TCN5"/>
<feature type="compositionally biased region" description="Low complexity" evidence="1">
    <location>
        <begin position="315"/>
        <end position="328"/>
    </location>
</feature>
<organism evidence="3 4">
    <name type="scientific">Candidatus Accumulibacter affinis</name>
    <dbReference type="NCBI Taxonomy" id="2954384"/>
    <lineage>
        <taxon>Bacteria</taxon>
        <taxon>Pseudomonadati</taxon>
        <taxon>Pseudomonadota</taxon>
        <taxon>Betaproteobacteria</taxon>
        <taxon>Candidatus Accumulibacter</taxon>
    </lineage>
</organism>
<dbReference type="Gene3D" id="3.40.50.1820">
    <property type="entry name" value="alpha/beta hydrolase"/>
    <property type="match status" value="1"/>
</dbReference>
<comment type="caution">
    <text evidence="3">The sequence shown here is derived from an EMBL/GenBank/DDBJ whole genome shotgun (WGS) entry which is preliminary data.</text>
</comment>
<proteinExistence type="predicted"/>
<feature type="domain" description="Serine aminopeptidase S33" evidence="2">
    <location>
        <begin position="63"/>
        <end position="161"/>
    </location>
</feature>
<protein>
    <submittedName>
        <fullName evidence="3">Hydrolase 1, exosortase A system-associated</fullName>
    </submittedName>
</protein>
<accession>A0A935TCN5</accession>
<feature type="compositionally biased region" description="Polar residues" evidence="1">
    <location>
        <begin position="334"/>
        <end position="350"/>
    </location>
</feature>
<evidence type="ECO:0000313" key="3">
    <source>
        <dbReference type="EMBL" id="MBK7955314.1"/>
    </source>
</evidence>
<dbReference type="Proteomes" id="UP000706151">
    <property type="component" value="Unassembled WGS sequence"/>
</dbReference>
<dbReference type="SUPFAM" id="SSF53474">
    <property type="entry name" value="alpha/beta-Hydrolases"/>
    <property type="match status" value="1"/>
</dbReference>
<dbReference type="EMBL" id="JADJOT010000010">
    <property type="protein sequence ID" value="MBK7955314.1"/>
    <property type="molecule type" value="Genomic_DNA"/>
</dbReference>
<dbReference type="InterPro" id="IPR022742">
    <property type="entry name" value="Hydrolase_4"/>
</dbReference>
<name>A0A935TCN5_9PROT</name>
<keyword evidence="3" id="KW-0378">Hydrolase</keyword>
<dbReference type="InterPro" id="IPR029058">
    <property type="entry name" value="AB_hydrolase_fold"/>
</dbReference>
<dbReference type="Pfam" id="PF12146">
    <property type="entry name" value="Hydrolase_4"/>
    <property type="match status" value="1"/>
</dbReference>
<dbReference type="InterPro" id="IPR017531">
    <property type="entry name" value="Hydrolase-1_PEP"/>
</dbReference>
<sequence>MNVSEEALFFPCAGECLPGILARPCEVGGTRVATAGRDQQAGHCGVLIVVGGPQYRIGSHRQFLLLSRRLAGEGFPVMRFDYRGMGDGGGAMRSFEEVDQDIGAAIDAFQQTCPAVRSIVLWGLCDAASAALLYVDANHDKRVAGLVLLNPWVRSEVSLAQTQIKHYYGQRLLQGEFWRKLLKGRVEVRKSLLGLIEKVTMASRRGHAPGDQGRSFQDRMAGGWRQFSGKLLLILSGQDYVAKEFLEYVGANRAWSGLLDGAAVHRVDIADADHTFSSRAQRAQVENTTLAWLQSFAAAPTNIIPAIPREEHARQSPGESRSPSSSQRKWLARSGSSRADMSPHTAQTRLGNAGERSPASVGEQSRMVAAAADTDSLLLT</sequence>
<feature type="region of interest" description="Disordered" evidence="1">
    <location>
        <begin position="304"/>
        <end position="380"/>
    </location>
</feature>
<reference evidence="3 4" key="1">
    <citation type="submission" date="2020-10" db="EMBL/GenBank/DDBJ databases">
        <title>Connecting structure to function with the recovery of over 1000 high-quality activated sludge metagenome-assembled genomes encoding full-length rRNA genes using long-read sequencing.</title>
        <authorList>
            <person name="Singleton C.M."/>
            <person name="Petriglieri F."/>
            <person name="Kristensen J.M."/>
            <person name="Kirkegaard R.H."/>
            <person name="Michaelsen T.Y."/>
            <person name="Andersen M.H."/>
            <person name="Karst S.M."/>
            <person name="Dueholm M.S."/>
            <person name="Nielsen P.H."/>
            <person name="Albertsen M."/>
        </authorList>
    </citation>
    <scope>NUCLEOTIDE SEQUENCE [LARGE SCALE GENOMIC DNA]</scope>
    <source>
        <strain evidence="3">Fred_18-Q3-R57-64_BAT3C.720</strain>
    </source>
</reference>
<evidence type="ECO:0000259" key="2">
    <source>
        <dbReference type="Pfam" id="PF12146"/>
    </source>
</evidence>
<dbReference type="GO" id="GO:0016787">
    <property type="term" value="F:hydrolase activity"/>
    <property type="evidence" value="ECO:0007669"/>
    <property type="project" value="UniProtKB-KW"/>
</dbReference>
<gene>
    <name evidence="3" type="ORF">IPK02_15920</name>
</gene>
<evidence type="ECO:0000313" key="4">
    <source>
        <dbReference type="Proteomes" id="UP000706151"/>
    </source>
</evidence>